<evidence type="ECO:0000256" key="1">
    <source>
        <dbReference type="SAM" id="MobiDB-lite"/>
    </source>
</evidence>
<keyword evidence="4" id="KW-1185">Reference proteome</keyword>
<sequence>MAESEITQAPESVAALWAELGVNSGDAPWFLAVGIILQSFVLQAILSKTIDYFDRSQKRENRWFLTGAGLGTAVALAMIVVICCQARVMIFRDTMDPSSAIRYLFVGDIVHFLFGGIFHLAMGTYYAYRSYEILGRKVWVLPPFGLLLSAQFITSMVAAGNGFKFPHLDESALSTLPDFLHNSSKLFKIWTTITMVVDGIITLFLAVLLFKTNDGIFSRDGKAFKKLLSVIYNTMLPPTICIVAYQISTSLGHSPLVDFRKILNCILPSLYFQTLMYLLVERQTIRKIVDAKLLSSGGGSGPKQIFDPKLELKAVKNGNGHGQGKGQTQGQVGAGGGFGTGTGMGLSPYPSSPNSPVSGKMYADSFLNVKD</sequence>
<reference evidence="3 4" key="1">
    <citation type="submission" date="2013-07" db="EMBL/GenBank/DDBJ databases">
        <title>The Genome Sequence of Cryptococcus heveanensis BCC8398.</title>
        <authorList>
            <consortium name="The Broad Institute Genome Sequencing Platform"/>
            <person name="Cuomo C."/>
            <person name="Litvintseva A."/>
            <person name="Chen Y."/>
            <person name="Heitman J."/>
            <person name="Sun S."/>
            <person name="Springer D."/>
            <person name="Dromer F."/>
            <person name="Young S.K."/>
            <person name="Zeng Q."/>
            <person name="Gargeya S."/>
            <person name="Fitzgerald M."/>
            <person name="Abouelleil A."/>
            <person name="Alvarado L."/>
            <person name="Berlin A.M."/>
            <person name="Chapman S.B."/>
            <person name="Dewar J."/>
            <person name="Goldberg J."/>
            <person name="Griggs A."/>
            <person name="Gujja S."/>
            <person name="Hansen M."/>
            <person name="Howarth C."/>
            <person name="Imamovic A."/>
            <person name="Larimer J."/>
            <person name="McCowan C."/>
            <person name="Murphy C."/>
            <person name="Pearson M."/>
            <person name="Priest M."/>
            <person name="Roberts A."/>
            <person name="Saif S."/>
            <person name="Shea T."/>
            <person name="Sykes S."/>
            <person name="Wortman J."/>
            <person name="Nusbaum C."/>
            <person name="Birren B."/>
        </authorList>
    </citation>
    <scope>NUCLEOTIDE SEQUENCE [LARGE SCALE GENOMIC DNA]</scope>
    <source>
        <strain evidence="3 4">BCC8398</strain>
    </source>
</reference>
<dbReference type="Proteomes" id="UP000092666">
    <property type="component" value="Unassembled WGS sequence"/>
</dbReference>
<dbReference type="EMBL" id="KI669500">
    <property type="protein sequence ID" value="OCF35028.1"/>
    <property type="molecule type" value="Genomic_DNA"/>
</dbReference>
<proteinExistence type="predicted"/>
<keyword evidence="2" id="KW-0472">Membrane</keyword>
<feature type="transmembrane region" description="Helical" evidence="2">
    <location>
        <begin position="189"/>
        <end position="210"/>
    </location>
</feature>
<evidence type="ECO:0000313" key="4">
    <source>
        <dbReference type="Proteomes" id="UP000092666"/>
    </source>
</evidence>
<dbReference type="STRING" id="1296120.A0A1B9GVH2"/>
<reference evidence="4" key="2">
    <citation type="submission" date="2013-12" db="EMBL/GenBank/DDBJ databases">
        <title>Evolution of pathogenesis and genome organization in the Tremellales.</title>
        <authorList>
            <person name="Cuomo C."/>
            <person name="Litvintseva A."/>
            <person name="Heitman J."/>
            <person name="Chen Y."/>
            <person name="Sun S."/>
            <person name="Springer D."/>
            <person name="Dromer F."/>
            <person name="Young S."/>
            <person name="Zeng Q."/>
            <person name="Chapman S."/>
            <person name="Gujja S."/>
            <person name="Saif S."/>
            <person name="Birren B."/>
        </authorList>
    </citation>
    <scope>NUCLEOTIDE SEQUENCE [LARGE SCALE GENOMIC DNA]</scope>
    <source>
        <strain evidence="4">BCC8398</strain>
    </source>
</reference>
<evidence type="ECO:0008006" key="5">
    <source>
        <dbReference type="Google" id="ProtNLM"/>
    </source>
</evidence>
<feature type="transmembrane region" description="Helical" evidence="2">
    <location>
        <begin position="230"/>
        <end position="247"/>
    </location>
</feature>
<evidence type="ECO:0000256" key="2">
    <source>
        <dbReference type="SAM" id="Phobius"/>
    </source>
</evidence>
<accession>A0A1B9GVH2</accession>
<organism evidence="3 4">
    <name type="scientific">Kwoniella heveanensis BCC8398</name>
    <dbReference type="NCBI Taxonomy" id="1296120"/>
    <lineage>
        <taxon>Eukaryota</taxon>
        <taxon>Fungi</taxon>
        <taxon>Dikarya</taxon>
        <taxon>Basidiomycota</taxon>
        <taxon>Agaricomycotina</taxon>
        <taxon>Tremellomycetes</taxon>
        <taxon>Tremellales</taxon>
        <taxon>Cryptococcaceae</taxon>
        <taxon>Kwoniella</taxon>
    </lineage>
</organism>
<dbReference type="AlphaFoldDB" id="A0A1B9GVH2"/>
<feature type="transmembrane region" description="Helical" evidence="2">
    <location>
        <begin position="67"/>
        <end position="89"/>
    </location>
</feature>
<feature type="transmembrane region" description="Helical" evidence="2">
    <location>
        <begin position="140"/>
        <end position="159"/>
    </location>
</feature>
<evidence type="ECO:0000313" key="3">
    <source>
        <dbReference type="EMBL" id="OCF35028.1"/>
    </source>
</evidence>
<name>A0A1B9GVH2_9TREE</name>
<keyword evidence="2" id="KW-1133">Transmembrane helix</keyword>
<protein>
    <recommendedName>
        <fullName evidence="5">Integral membrane protein</fullName>
    </recommendedName>
</protein>
<feature type="transmembrane region" description="Helical" evidence="2">
    <location>
        <begin position="27"/>
        <end position="46"/>
    </location>
</feature>
<feature type="compositionally biased region" description="Low complexity" evidence="1">
    <location>
        <begin position="345"/>
        <end position="358"/>
    </location>
</feature>
<keyword evidence="2" id="KW-0812">Transmembrane</keyword>
<feature type="region of interest" description="Disordered" evidence="1">
    <location>
        <begin position="317"/>
        <end position="371"/>
    </location>
</feature>
<gene>
    <name evidence="3" type="ORF">I316_03068</name>
</gene>
<feature type="transmembrane region" description="Helical" evidence="2">
    <location>
        <begin position="109"/>
        <end position="128"/>
    </location>
</feature>
<feature type="transmembrane region" description="Helical" evidence="2">
    <location>
        <begin position="259"/>
        <end position="280"/>
    </location>
</feature>
<dbReference type="OrthoDB" id="2561149at2759"/>
<feature type="compositionally biased region" description="Gly residues" evidence="1">
    <location>
        <begin position="319"/>
        <end position="344"/>
    </location>
</feature>